<dbReference type="Pfam" id="PF00583">
    <property type="entry name" value="Acetyltransf_1"/>
    <property type="match status" value="1"/>
</dbReference>
<evidence type="ECO:0000259" key="1">
    <source>
        <dbReference type="PROSITE" id="PS51186"/>
    </source>
</evidence>
<feature type="domain" description="N-acetyltransferase" evidence="1">
    <location>
        <begin position="89"/>
        <end position="224"/>
    </location>
</feature>
<dbReference type="SUPFAM" id="SSF55729">
    <property type="entry name" value="Acyl-CoA N-acyltransferases (Nat)"/>
    <property type="match status" value="1"/>
</dbReference>
<organism evidence="2">
    <name type="scientific">freshwater metagenome</name>
    <dbReference type="NCBI Taxonomy" id="449393"/>
    <lineage>
        <taxon>unclassified sequences</taxon>
        <taxon>metagenomes</taxon>
        <taxon>ecological metagenomes</taxon>
    </lineage>
</organism>
<dbReference type="EMBL" id="CAEZUX010000017">
    <property type="protein sequence ID" value="CAB4609224.1"/>
    <property type="molecule type" value="Genomic_DNA"/>
</dbReference>
<dbReference type="InterPro" id="IPR016181">
    <property type="entry name" value="Acyl_CoA_acyltransferase"/>
</dbReference>
<dbReference type="CDD" id="cd04301">
    <property type="entry name" value="NAT_SF"/>
    <property type="match status" value="1"/>
</dbReference>
<name>A0A6J6HDI0_9ZZZZ</name>
<dbReference type="InterPro" id="IPR000182">
    <property type="entry name" value="GNAT_dom"/>
</dbReference>
<dbReference type="PROSITE" id="PS51186">
    <property type="entry name" value="GNAT"/>
    <property type="match status" value="1"/>
</dbReference>
<dbReference type="PANTHER" id="PTHR42791:SF1">
    <property type="entry name" value="N-ACETYLTRANSFERASE DOMAIN-CONTAINING PROTEIN"/>
    <property type="match status" value="1"/>
</dbReference>
<dbReference type="InterPro" id="IPR052523">
    <property type="entry name" value="Trichothecene_AcTrans"/>
</dbReference>
<protein>
    <submittedName>
        <fullName evidence="2">Unannotated protein</fullName>
    </submittedName>
</protein>
<sequence length="224" mass="25484">MGETSLDVVVTVSHGWVLDGEISNVDIVIRDEWGRSMGLEIRKATAEDVSLICTTFARSFWDDPVMRWLFPDDDVFRDGTVMQGFFQRVMAHDCTLVTPDVAAFSMWIPPTRPELDVDTGPSEPPSDEMLAKFIALREALVANTPEEDHWYLQMVGTHPDWQRRGIGSTLIREGLSWAERDGVPAYLETETIENVAYYRHLGFEVRTEWDVAAGGPHMWGMWHP</sequence>
<proteinExistence type="predicted"/>
<gene>
    <name evidence="2" type="ORF">UFOPK1874_00309</name>
</gene>
<reference evidence="2" key="1">
    <citation type="submission" date="2020-05" db="EMBL/GenBank/DDBJ databases">
        <authorList>
            <person name="Chiriac C."/>
            <person name="Salcher M."/>
            <person name="Ghai R."/>
            <person name="Kavagutti S V."/>
        </authorList>
    </citation>
    <scope>NUCLEOTIDE SEQUENCE</scope>
</reference>
<evidence type="ECO:0000313" key="2">
    <source>
        <dbReference type="EMBL" id="CAB4609224.1"/>
    </source>
</evidence>
<accession>A0A6J6HDI0</accession>
<dbReference type="AlphaFoldDB" id="A0A6J6HDI0"/>
<dbReference type="GO" id="GO:0016747">
    <property type="term" value="F:acyltransferase activity, transferring groups other than amino-acyl groups"/>
    <property type="evidence" value="ECO:0007669"/>
    <property type="project" value="InterPro"/>
</dbReference>
<dbReference type="PANTHER" id="PTHR42791">
    <property type="entry name" value="GNAT FAMILY ACETYLTRANSFERASE"/>
    <property type="match status" value="1"/>
</dbReference>
<dbReference type="Gene3D" id="3.40.630.30">
    <property type="match status" value="1"/>
</dbReference>